<dbReference type="InterPro" id="IPR007259">
    <property type="entry name" value="GCP"/>
</dbReference>
<accession>A0A9P5Q567</accession>
<dbReference type="InterPro" id="IPR041470">
    <property type="entry name" value="GCP_N"/>
</dbReference>
<dbReference type="Gene3D" id="1.20.120.1900">
    <property type="entry name" value="Gamma-tubulin complex, C-terminal domain"/>
    <property type="match status" value="1"/>
</dbReference>
<keyword evidence="3 6" id="KW-0963">Cytoplasm</keyword>
<comment type="caution">
    <text evidence="10">The sequence shown here is derived from an EMBL/GenBank/DDBJ whole genome shotgun (WGS) entry which is preliminary data.</text>
</comment>
<dbReference type="GO" id="GO:0005874">
    <property type="term" value="C:microtubule"/>
    <property type="evidence" value="ECO:0007669"/>
    <property type="project" value="UniProtKB-KW"/>
</dbReference>
<evidence type="ECO:0000256" key="4">
    <source>
        <dbReference type="ARBA" id="ARBA00022701"/>
    </source>
</evidence>
<proteinExistence type="inferred from homology"/>
<dbReference type="GO" id="GO:0051321">
    <property type="term" value="P:meiotic cell cycle"/>
    <property type="evidence" value="ECO:0007669"/>
    <property type="project" value="TreeGrafter"/>
</dbReference>
<dbReference type="GO" id="GO:0051011">
    <property type="term" value="F:microtubule minus-end binding"/>
    <property type="evidence" value="ECO:0007669"/>
    <property type="project" value="TreeGrafter"/>
</dbReference>
<dbReference type="Pfam" id="PF17681">
    <property type="entry name" value="GCP_N_terminal"/>
    <property type="match status" value="1"/>
</dbReference>
<feature type="compositionally biased region" description="Polar residues" evidence="7">
    <location>
        <begin position="535"/>
        <end position="564"/>
    </location>
</feature>
<evidence type="ECO:0000259" key="8">
    <source>
        <dbReference type="Pfam" id="PF04130"/>
    </source>
</evidence>
<comment type="subcellular location">
    <subcellularLocation>
        <location evidence="1 6">Cytoplasm</location>
        <location evidence="1 6">Cytoskeleton</location>
        <location evidence="1 6">Microtubule organizing center</location>
    </subcellularLocation>
</comment>
<dbReference type="AlphaFoldDB" id="A0A9P5Q567"/>
<dbReference type="GO" id="GO:0043015">
    <property type="term" value="F:gamma-tubulin binding"/>
    <property type="evidence" value="ECO:0007669"/>
    <property type="project" value="InterPro"/>
</dbReference>
<protein>
    <recommendedName>
        <fullName evidence="6">Spindle pole body component</fullName>
    </recommendedName>
</protein>
<evidence type="ECO:0000256" key="7">
    <source>
        <dbReference type="SAM" id="MobiDB-lite"/>
    </source>
</evidence>
<dbReference type="GO" id="GO:0051225">
    <property type="term" value="P:spindle assembly"/>
    <property type="evidence" value="ECO:0007669"/>
    <property type="project" value="TreeGrafter"/>
</dbReference>
<keyword evidence="5 6" id="KW-0206">Cytoskeleton</keyword>
<evidence type="ECO:0000313" key="10">
    <source>
        <dbReference type="EMBL" id="KAF9074848.1"/>
    </source>
</evidence>
<dbReference type="GO" id="GO:0031122">
    <property type="term" value="P:cytoplasmic microtubule organization"/>
    <property type="evidence" value="ECO:0007669"/>
    <property type="project" value="TreeGrafter"/>
</dbReference>
<name>A0A9P5Q567_9AGAR</name>
<gene>
    <name evidence="10" type="ORF">BDP27DRAFT_1415764</name>
</gene>
<evidence type="ECO:0000259" key="9">
    <source>
        <dbReference type="Pfam" id="PF17681"/>
    </source>
</evidence>
<dbReference type="EMBL" id="JADNRY010000011">
    <property type="protein sequence ID" value="KAF9074848.1"/>
    <property type="molecule type" value="Genomic_DNA"/>
</dbReference>
<feature type="domain" description="Gamma tubulin complex component protein N-terminal" evidence="9">
    <location>
        <begin position="3"/>
        <end position="276"/>
    </location>
</feature>
<evidence type="ECO:0000256" key="6">
    <source>
        <dbReference type="RuleBase" id="RU363050"/>
    </source>
</evidence>
<dbReference type="Proteomes" id="UP000772434">
    <property type="component" value="Unassembled WGS sequence"/>
</dbReference>
<comment type="similarity">
    <text evidence="2 6">Belongs to the TUBGCP family.</text>
</comment>
<evidence type="ECO:0000256" key="5">
    <source>
        <dbReference type="ARBA" id="ARBA00023212"/>
    </source>
</evidence>
<dbReference type="Pfam" id="PF04130">
    <property type="entry name" value="GCP_C_terminal"/>
    <property type="match status" value="1"/>
</dbReference>
<keyword evidence="11" id="KW-1185">Reference proteome</keyword>
<evidence type="ECO:0000256" key="2">
    <source>
        <dbReference type="ARBA" id="ARBA00010337"/>
    </source>
</evidence>
<evidence type="ECO:0000313" key="11">
    <source>
        <dbReference type="Proteomes" id="UP000772434"/>
    </source>
</evidence>
<dbReference type="GO" id="GO:0000278">
    <property type="term" value="P:mitotic cell cycle"/>
    <property type="evidence" value="ECO:0007669"/>
    <property type="project" value="TreeGrafter"/>
</dbReference>
<keyword evidence="4 6" id="KW-0493">Microtubule</keyword>
<dbReference type="GO" id="GO:0007020">
    <property type="term" value="P:microtubule nucleation"/>
    <property type="evidence" value="ECO:0007669"/>
    <property type="project" value="InterPro"/>
</dbReference>
<reference evidence="10" key="1">
    <citation type="submission" date="2020-11" db="EMBL/GenBank/DDBJ databases">
        <authorList>
            <consortium name="DOE Joint Genome Institute"/>
            <person name="Ahrendt S."/>
            <person name="Riley R."/>
            <person name="Andreopoulos W."/>
            <person name="Labutti K."/>
            <person name="Pangilinan J."/>
            <person name="Ruiz-Duenas F.J."/>
            <person name="Barrasa J.M."/>
            <person name="Sanchez-Garcia M."/>
            <person name="Camarero S."/>
            <person name="Miyauchi S."/>
            <person name="Serrano A."/>
            <person name="Linde D."/>
            <person name="Babiker R."/>
            <person name="Drula E."/>
            <person name="Ayuso-Fernandez I."/>
            <person name="Pacheco R."/>
            <person name="Padilla G."/>
            <person name="Ferreira P."/>
            <person name="Barriuso J."/>
            <person name="Kellner H."/>
            <person name="Castanera R."/>
            <person name="Alfaro M."/>
            <person name="Ramirez L."/>
            <person name="Pisabarro A.G."/>
            <person name="Kuo A."/>
            <person name="Tritt A."/>
            <person name="Lipzen A."/>
            <person name="He G."/>
            <person name="Yan M."/>
            <person name="Ng V."/>
            <person name="Cullen D."/>
            <person name="Martin F."/>
            <person name="Rosso M.-N."/>
            <person name="Henrissat B."/>
            <person name="Hibbett D."/>
            <person name="Martinez A.T."/>
            <person name="Grigoriev I.V."/>
        </authorList>
    </citation>
    <scope>NUCLEOTIDE SEQUENCE</scope>
    <source>
        <strain evidence="10">AH 40177</strain>
    </source>
</reference>
<dbReference type="GO" id="GO:0000922">
    <property type="term" value="C:spindle pole"/>
    <property type="evidence" value="ECO:0007669"/>
    <property type="project" value="InterPro"/>
</dbReference>
<feature type="domain" description="Gamma tubulin complex component C-terminal" evidence="8">
    <location>
        <begin position="292"/>
        <end position="736"/>
    </location>
</feature>
<feature type="region of interest" description="Disordered" evidence="7">
    <location>
        <begin position="519"/>
        <end position="564"/>
    </location>
</feature>
<dbReference type="GO" id="GO:0000930">
    <property type="term" value="C:gamma-tubulin complex"/>
    <property type="evidence" value="ECO:0007669"/>
    <property type="project" value="TreeGrafter"/>
</dbReference>
<evidence type="ECO:0000256" key="1">
    <source>
        <dbReference type="ARBA" id="ARBA00004267"/>
    </source>
</evidence>
<dbReference type="InterPro" id="IPR040457">
    <property type="entry name" value="GCP_C"/>
</dbReference>
<dbReference type="InterPro" id="IPR042241">
    <property type="entry name" value="GCP_C_sf"/>
</dbReference>
<dbReference type="GO" id="GO:0044732">
    <property type="term" value="C:mitotic spindle pole body"/>
    <property type="evidence" value="ECO:0007669"/>
    <property type="project" value="TreeGrafter"/>
</dbReference>
<dbReference type="OrthoDB" id="1608002at2759"/>
<organism evidence="10 11">
    <name type="scientific">Rhodocollybia butyracea</name>
    <dbReference type="NCBI Taxonomy" id="206335"/>
    <lineage>
        <taxon>Eukaryota</taxon>
        <taxon>Fungi</taxon>
        <taxon>Dikarya</taxon>
        <taxon>Basidiomycota</taxon>
        <taxon>Agaricomycotina</taxon>
        <taxon>Agaricomycetes</taxon>
        <taxon>Agaricomycetidae</taxon>
        <taxon>Agaricales</taxon>
        <taxon>Marasmiineae</taxon>
        <taxon>Omphalotaceae</taxon>
        <taxon>Rhodocollybia</taxon>
    </lineage>
</organism>
<sequence length="760" mass="83885">MIAEIFLVLHGHPSSLFPKDHTIHPSFAPLLHPGEQQCIESLAQIALRYRTVKTTCARLQSTSPSRYISATCAAINHCALNEYEALVISSEERVLRRDANLVASGSFVPLSSLRATFAEWDAPLVSLVSLVEELESHKNMQPGPLIDLLLERARTGVHRIAHIFTQLSHAAERVWRIQLIAFLVHGSISTTNPLVSDSYAFSDGSVPSCISPQSRDSILYVGRAIATIKAARWQTQLPTDLTIEHAKALESVLPDDQPNFDRVISQIRTNVSEWLWMNVLTLHAVEEAVDSFANYFLLRNGEFSLALIREIERLKISRLTVRSGATSMIREQDLNLAILRASLGTTAQHDPALSHLRFLLPSGPLRPLLPSLAGGSLSRSLSQSTAGPSPLDSSLFTVALLGTPLILTYTVTWPLDLFVHATELSSYGALFAYLSALRKTHNSIHACWSSLSNTQRARRKWTRLGEGGTAGDLQARKELLRCGWGVIRDMSWFLDTLLGYVMIDVVDVECRRLKKQLRSQSGEDEHTARKPISAEPSSTNVHGKTTLPASRSTASNMAGPTPSSKLDFTTLRQIHATYLDRLLTGCLLTNPDVTTILAGIFELCERFVAQVERWGGDILPALLGEGSLNSEGEEVGTLVRERRAVVVEINETLHDLLVNFYEHLSSSTFQRPFASSSADASKSMAMAVGDHMTFNSSRIPVASVSKSRLQTNGDKAENVDVRRHVERLMLRLDFNGGFSKFSWGKKEKDSDDILGNLDAL</sequence>
<dbReference type="PANTHER" id="PTHR19302">
    <property type="entry name" value="GAMMA TUBULIN COMPLEX PROTEIN"/>
    <property type="match status" value="1"/>
</dbReference>
<dbReference type="PANTHER" id="PTHR19302:SF27">
    <property type="entry name" value="GAMMA-TUBULIN COMPLEX COMPONENT 4"/>
    <property type="match status" value="1"/>
</dbReference>
<evidence type="ECO:0000256" key="3">
    <source>
        <dbReference type="ARBA" id="ARBA00022490"/>
    </source>
</evidence>